<dbReference type="RefSeq" id="WP_284136985.1">
    <property type="nucleotide sequence ID" value="NZ_JASJUT010000003.1"/>
</dbReference>
<dbReference type="InterPro" id="IPR007684">
    <property type="entry name" value="Znf_Ogr/Delta"/>
</dbReference>
<feature type="domain" description="Zinc finger Ogr/Delta-type" evidence="1">
    <location>
        <begin position="4"/>
        <end position="51"/>
    </location>
</feature>
<gene>
    <name evidence="2" type="ORF">QNM18_09230</name>
</gene>
<reference evidence="2 3" key="1">
    <citation type="submission" date="2023-05" db="EMBL/GenBank/DDBJ databases">
        <title>Pseudoalteromonas ardens sp. nov., Pseudoalteromonas obscura sp. nov., and Pseudoalteromonas umbrosa sp. nov., isolated from the coral Montipora capitata.</title>
        <authorList>
            <person name="Thomas E.M."/>
            <person name="Smith E.M."/>
            <person name="Papke E."/>
            <person name="Shlafstein M.D."/>
            <person name="Oline D.K."/>
            <person name="Videau P."/>
            <person name="Saw J.H."/>
            <person name="Strangman W.K."/>
            <person name="Ushijima B."/>
        </authorList>
    </citation>
    <scope>NUCLEOTIDE SEQUENCE [LARGE SCALE GENOMIC DNA]</scope>
    <source>
        <strain evidence="2 3">P94</strain>
    </source>
</reference>
<evidence type="ECO:0000259" key="1">
    <source>
        <dbReference type="Pfam" id="PF04606"/>
    </source>
</evidence>
<sequence length="83" mass="9062">MRVTCPHCGSKATITSRENIADNVSDLYVSCTNVKECGATFVSSLAFKHYLNPPRGDVARLAAGVLKNLPKPMQIELLDRSQL</sequence>
<dbReference type="EMBL" id="JASJUT010000003">
    <property type="protein sequence ID" value="MDK2595222.1"/>
    <property type="molecule type" value="Genomic_DNA"/>
</dbReference>
<accession>A0ABT7EJJ6</accession>
<keyword evidence="3" id="KW-1185">Reference proteome</keyword>
<evidence type="ECO:0000313" key="2">
    <source>
        <dbReference type="EMBL" id="MDK2595222.1"/>
    </source>
</evidence>
<proteinExistence type="predicted"/>
<comment type="caution">
    <text evidence="2">The sequence shown here is derived from an EMBL/GenBank/DDBJ whole genome shotgun (WGS) entry which is preliminary data.</text>
</comment>
<dbReference type="Pfam" id="PF04606">
    <property type="entry name" value="Ogr_Delta"/>
    <property type="match status" value="1"/>
</dbReference>
<organism evidence="2 3">
    <name type="scientific">Pseudoalteromonas obscura</name>
    <dbReference type="NCBI Taxonomy" id="3048491"/>
    <lineage>
        <taxon>Bacteria</taxon>
        <taxon>Pseudomonadati</taxon>
        <taxon>Pseudomonadota</taxon>
        <taxon>Gammaproteobacteria</taxon>
        <taxon>Alteromonadales</taxon>
        <taxon>Pseudoalteromonadaceae</taxon>
        <taxon>Pseudoalteromonas</taxon>
    </lineage>
</organism>
<evidence type="ECO:0000313" key="3">
    <source>
        <dbReference type="Proteomes" id="UP001231915"/>
    </source>
</evidence>
<name>A0ABT7EJJ6_9GAMM</name>
<protein>
    <submittedName>
        <fullName evidence="2">Ogr/Delta-like zinc finger family protein</fullName>
    </submittedName>
</protein>
<dbReference type="Proteomes" id="UP001231915">
    <property type="component" value="Unassembled WGS sequence"/>
</dbReference>